<protein>
    <submittedName>
        <fullName evidence="3">Tripartite tricarboxylate transporter TctB family protein</fullName>
    </submittedName>
</protein>
<sequence length="171" mass="18312">MTERSERSYLQRPGPLLFGIGVLVLSAISFYGIAQIPVSVFGGPVGPRTFPLLVTTGLFICGVCLVWASLRGQFEVAVSERLDWLACRSSLWWFFGGLAANLVLIAPIGFILSSAAMFPLVARAFGDQRLTRNAIIGGLFAALVYFPFRLVLGVNIGLGVFGIVGGWGGIE</sequence>
<gene>
    <name evidence="3" type="ORF">ACFFP0_30915</name>
</gene>
<evidence type="ECO:0000313" key="3">
    <source>
        <dbReference type="EMBL" id="MFB9953270.1"/>
    </source>
</evidence>
<dbReference type="Pfam" id="PF07331">
    <property type="entry name" value="TctB"/>
    <property type="match status" value="1"/>
</dbReference>
<feature type="transmembrane region" description="Helical" evidence="1">
    <location>
        <begin position="16"/>
        <end position="38"/>
    </location>
</feature>
<name>A0ABV6ARM6_9HYPH</name>
<feature type="transmembrane region" description="Helical" evidence="1">
    <location>
        <begin position="50"/>
        <end position="70"/>
    </location>
</feature>
<keyword evidence="1" id="KW-0472">Membrane</keyword>
<evidence type="ECO:0000313" key="4">
    <source>
        <dbReference type="Proteomes" id="UP001589692"/>
    </source>
</evidence>
<evidence type="ECO:0000259" key="2">
    <source>
        <dbReference type="Pfam" id="PF07331"/>
    </source>
</evidence>
<keyword evidence="1" id="KW-0812">Transmembrane</keyword>
<proteinExistence type="predicted"/>
<dbReference type="Proteomes" id="UP001589692">
    <property type="component" value="Unassembled WGS sequence"/>
</dbReference>
<reference evidence="3 4" key="1">
    <citation type="submission" date="2024-09" db="EMBL/GenBank/DDBJ databases">
        <authorList>
            <person name="Sun Q."/>
            <person name="Mori K."/>
        </authorList>
    </citation>
    <scope>NUCLEOTIDE SEQUENCE [LARGE SCALE GENOMIC DNA]</scope>
    <source>
        <strain evidence="3 4">TBRC 4938</strain>
    </source>
</reference>
<keyword evidence="1" id="KW-1133">Transmembrane helix</keyword>
<dbReference type="RefSeq" id="WP_377266070.1">
    <property type="nucleotide sequence ID" value="NZ_JBHMAA010000061.1"/>
</dbReference>
<feature type="transmembrane region" description="Helical" evidence="1">
    <location>
        <begin position="90"/>
        <end position="118"/>
    </location>
</feature>
<accession>A0ABV6ARM6</accession>
<dbReference type="InterPro" id="IPR009936">
    <property type="entry name" value="DUF1468"/>
</dbReference>
<feature type="transmembrane region" description="Helical" evidence="1">
    <location>
        <begin position="152"/>
        <end position="170"/>
    </location>
</feature>
<keyword evidence="4" id="KW-1185">Reference proteome</keyword>
<feature type="domain" description="DUF1468" evidence="2">
    <location>
        <begin position="17"/>
        <end position="155"/>
    </location>
</feature>
<organism evidence="3 4">
    <name type="scientific">Rhizobium puerariae</name>
    <dbReference type="NCBI Taxonomy" id="1585791"/>
    <lineage>
        <taxon>Bacteria</taxon>
        <taxon>Pseudomonadati</taxon>
        <taxon>Pseudomonadota</taxon>
        <taxon>Alphaproteobacteria</taxon>
        <taxon>Hyphomicrobiales</taxon>
        <taxon>Rhizobiaceae</taxon>
        <taxon>Rhizobium/Agrobacterium group</taxon>
        <taxon>Rhizobium</taxon>
    </lineage>
</organism>
<evidence type="ECO:0000256" key="1">
    <source>
        <dbReference type="SAM" id="Phobius"/>
    </source>
</evidence>
<dbReference type="EMBL" id="JBHMAA010000061">
    <property type="protein sequence ID" value="MFB9953270.1"/>
    <property type="molecule type" value="Genomic_DNA"/>
</dbReference>
<comment type="caution">
    <text evidence="3">The sequence shown here is derived from an EMBL/GenBank/DDBJ whole genome shotgun (WGS) entry which is preliminary data.</text>
</comment>